<sequence length="159" mass="16361">MPVHGLNARQWGLVAIVAAGPFVLAFLLGAAAPELLAPVLGTTLGGLSWLLATGLGILGGALFARILAALQRPRIQASPTLRLVGTLGGAGAVVGLCIVPAVVLLLAGPAWATHLDREQLPAPQGLRSLRSNAMDLLGQARRVIPHRLPLSQLLLPGPR</sequence>
<keyword evidence="3" id="KW-1185">Reference proteome</keyword>
<proteinExistence type="predicted"/>
<accession>A0ABX9Q7Q6</accession>
<dbReference type="EMBL" id="RAWI01000445">
    <property type="protein sequence ID" value="RKH92742.1"/>
    <property type="molecule type" value="Genomic_DNA"/>
</dbReference>
<organism evidence="2 3">
    <name type="scientific">Corallococcus praedator</name>
    <dbReference type="NCBI Taxonomy" id="2316724"/>
    <lineage>
        <taxon>Bacteria</taxon>
        <taxon>Pseudomonadati</taxon>
        <taxon>Myxococcota</taxon>
        <taxon>Myxococcia</taxon>
        <taxon>Myxococcales</taxon>
        <taxon>Cystobacterineae</taxon>
        <taxon>Myxococcaceae</taxon>
        <taxon>Corallococcus</taxon>
    </lineage>
</organism>
<evidence type="ECO:0000313" key="2">
    <source>
        <dbReference type="EMBL" id="RKH92742.1"/>
    </source>
</evidence>
<keyword evidence="1" id="KW-1133">Transmembrane helix</keyword>
<dbReference type="Proteomes" id="UP000278907">
    <property type="component" value="Unassembled WGS sequence"/>
</dbReference>
<evidence type="ECO:0008006" key="4">
    <source>
        <dbReference type="Google" id="ProtNLM"/>
    </source>
</evidence>
<evidence type="ECO:0000256" key="1">
    <source>
        <dbReference type="SAM" id="Phobius"/>
    </source>
</evidence>
<feature type="transmembrane region" description="Helical" evidence="1">
    <location>
        <begin position="80"/>
        <end position="107"/>
    </location>
</feature>
<keyword evidence="1" id="KW-0472">Membrane</keyword>
<dbReference type="RefSeq" id="WP_120533021.1">
    <property type="nucleotide sequence ID" value="NZ_RAWI01000445.1"/>
</dbReference>
<reference evidence="2 3" key="1">
    <citation type="submission" date="2018-09" db="EMBL/GenBank/DDBJ databases">
        <authorList>
            <person name="Livingstone P.G."/>
            <person name="Whitworth D.E."/>
        </authorList>
    </citation>
    <scope>NUCLEOTIDE SEQUENCE [LARGE SCALE GENOMIC DNA]</scope>
    <source>
        <strain evidence="2 3">CA031B</strain>
    </source>
</reference>
<evidence type="ECO:0000313" key="3">
    <source>
        <dbReference type="Proteomes" id="UP000278907"/>
    </source>
</evidence>
<protein>
    <recommendedName>
        <fullName evidence="4">CvpA family protein</fullName>
    </recommendedName>
</protein>
<keyword evidence="1" id="KW-0812">Transmembrane</keyword>
<comment type="caution">
    <text evidence="2">The sequence shown here is derived from an EMBL/GenBank/DDBJ whole genome shotgun (WGS) entry which is preliminary data.</text>
</comment>
<name>A0ABX9Q7Q6_9BACT</name>
<feature type="transmembrane region" description="Helical" evidence="1">
    <location>
        <begin position="44"/>
        <end position="68"/>
    </location>
</feature>
<feature type="transmembrane region" description="Helical" evidence="1">
    <location>
        <begin position="12"/>
        <end position="32"/>
    </location>
</feature>
<gene>
    <name evidence="2" type="ORF">D7Y13_35570</name>
</gene>